<dbReference type="Proteomes" id="UP000013827">
    <property type="component" value="Unassembled WGS sequence"/>
</dbReference>
<evidence type="ECO:0000313" key="3">
    <source>
        <dbReference type="Proteomes" id="UP000013827"/>
    </source>
</evidence>
<sequence length="120" mass="13053">MQPTEFYHGTSLEAIMAIQESGFRVDLSGSNAGAALGPGVYVTTTLLKALNYTLRARPASQTQHREEERTSWAAHGYDSAWAAEGVIGIREENCATRFATGAFAMSRRRRRRSASATQAA</sequence>
<evidence type="ECO:0000313" key="2">
    <source>
        <dbReference type="EnsemblProtists" id="EOD13793"/>
    </source>
</evidence>
<dbReference type="GO" id="GO:0003950">
    <property type="term" value="F:NAD+ poly-ADP-ribosyltransferase activity"/>
    <property type="evidence" value="ECO:0007669"/>
    <property type="project" value="InterPro"/>
</dbReference>
<dbReference type="Pfam" id="PF00644">
    <property type="entry name" value="PARP"/>
    <property type="match status" value="1"/>
</dbReference>
<evidence type="ECO:0000259" key="1">
    <source>
        <dbReference type="Pfam" id="PF00644"/>
    </source>
</evidence>
<dbReference type="Gene3D" id="3.90.228.10">
    <property type="match status" value="1"/>
</dbReference>
<keyword evidence="3" id="KW-1185">Reference proteome</keyword>
<feature type="domain" description="PARP catalytic" evidence="1">
    <location>
        <begin position="6"/>
        <end position="55"/>
    </location>
</feature>
<protein>
    <recommendedName>
        <fullName evidence="1">PARP catalytic domain-containing protein</fullName>
    </recommendedName>
</protein>
<dbReference type="EnsemblProtists" id="EOD13793">
    <property type="protein sequence ID" value="EOD13793"/>
    <property type="gene ID" value="EMIHUDRAFT_212294"/>
</dbReference>
<dbReference type="SUPFAM" id="SSF56399">
    <property type="entry name" value="ADP-ribosylation"/>
    <property type="match status" value="1"/>
</dbReference>
<dbReference type="PaxDb" id="2903-EOD13793"/>
<dbReference type="KEGG" id="ehx:EMIHUDRAFT_212294"/>
<dbReference type="HOGENOM" id="CLU_2054112_0_0_1"/>
<organism evidence="2 3">
    <name type="scientific">Emiliania huxleyi (strain CCMP1516)</name>
    <dbReference type="NCBI Taxonomy" id="280463"/>
    <lineage>
        <taxon>Eukaryota</taxon>
        <taxon>Haptista</taxon>
        <taxon>Haptophyta</taxon>
        <taxon>Prymnesiophyceae</taxon>
        <taxon>Isochrysidales</taxon>
        <taxon>Noelaerhabdaceae</taxon>
        <taxon>Emiliania</taxon>
    </lineage>
</organism>
<dbReference type="RefSeq" id="XP_005766222.1">
    <property type="nucleotide sequence ID" value="XM_005766165.1"/>
</dbReference>
<reference evidence="3" key="1">
    <citation type="journal article" date="2013" name="Nature">
        <title>Pan genome of the phytoplankton Emiliania underpins its global distribution.</title>
        <authorList>
            <person name="Read B.A."/>
            <person name="Kegel J."/>
            <person name="Klute M.J."/>
            <person name="Kuo A."/>
            <person name="Lefebvre S.C."/>
            <person name="Maumus F."/>
            <person name="Mayer C."/>
            <person name="Miller J."/>
            <person name="Monier A."/>
            <person name="Salamov A."/>
            <person name="Young J."/>
            <person name="Aguilar M."/>
            <person name="Claverie J.M."/>
            <person name="Frickenhaus S."/>
            <person name="Gonzalez K."/>
            <person name="Herman E.K."/>
            <person name="Lin Y.C."/>
            <person name="Napier J."/>
            <person name="Ogata H."/>
            <person name="Sarno A.F."/>
            <person name="Shmutz J."/>
            <person name="Schroeder D."/>
            <person name="de Vargas C."/>
            <person name="Verret F."/>
            <person name="von Dassow P."/>
            <person name="Valentin K."/>
            <person name="Van de Peer Y."/>
            <person name="Wheeler G."/>
            <person name="Dacks J.B."/>
            <person name="Delwiche C.F."/>
            <person name="Dyhrman S.T."/>
            <person name="Glockner G."/>
            <person name="John U."/>
            <person name="Richards T."/>
            <person name="Worden A.Z."/>
            <person name="Zhang X."/>
            <person name="Grigoriev I.V."/>
            <person name="Allen A.E."/>
            <person name="Bidle K."/>
            <person name="Borodovsky M."/>
            <person name="Bowler C."/>
            <person name="Brownlee C."/>
            <person name="Cock J.M."/>
            <person name="Elias M."/>
            <person name="Gladyshev V.N."/>
            <person name="Groth M."/>
            <person name="Guda C."/>
            <person name="Hadaegh A."/>
            <person name="Iglesias-Rodriguez M.D."/>
            <person name="Jenkins J."/>
            <person name="Jones B.M."/>
            <person name="Lawson T."/>
            <person name="Leese F."/>
            <person name="Lindquist E."/>
            <person name="Lobanov A."/>
            <person name="Lomsadze A."/>
            <person name="Malik S.B."/>
            <person name="Marsh M.E."/>
            <person name="Mackinder L."/>
            <person name="Mock T."/>
            <person name="Mueller-Roeber B."/>
            <person name="Pagarete A."/>
            <person name="Parker M."/>
            <person name="Probert I."/>
            <person name="Quesneville H."/>
            <person name="Raines C."/>
            <person name="Rensing S.A."/>
            <person name="Riano-Pachon D.M."/>
            <person name="Richier S."/>
            <person name="Rokitta S."/>
            <person name="Shiraiwa Y."/>
            <person name="Soanes D.M."/>
            <person name="van der Giezen M."/>
            <person name="Wahlund T.M."/>
            <person name="Williams B."/>
            <person name="Wilson W."/>
            <person name="Wolfe G."/>
            <person name="Wurch L.L."/>
        </authorList>
    </citation>
    <scope>NUCLEOTIDE SEQUENCE</scope>
</reference>
<proteinExistence type="predicted"/>
<dbReference type="GeneID" id="17260064"/>
<name>A0A0D3IRA8_EMIH1</name>
<reference evidence="2" key="2">
    <citation type="submission" date="2024-10" db="UniProtKB">
        <authorList>
            <consortium name="EnsemblProtists"/>
        </authorList>
    </citation>
    <scope>IDENTIFICATION</scope>
</reference>
<accession>A0A0D3IRA8</accession>
<dbReference type="AlphaFoldDB" id="A0A0D3IRA8"/>
<dbReference type="InterPro" id="IPR012317">
    <property type="entry name" value="Poly(ADP-ribose)pol_cat_dom"/>
</dbReference>